<dbReference type="AlphaFoldDB" id="A0A8H3FSW7"/>
<protein>
    <recommendedName>
        <fullName evidence="3">F-box domain-containing protein</fullName>
    </recommendedName>
</protein>
<evidence type="ECO:0000313" key="1">
    <source>
        <dbReference type="EMBL" id="CAF9926721.1"/>
    </source>
</evidence>
<evidence type="ECO:0000313" key="2">
    <source>
        <dbReference type="Proteomes" id="UP000664534"/>
    </source>
</evidence>
<accession>A0A8H3FSW7</accession>
<keyword evidence="2" id="KW-1185">Reference proteome</keyword>
<name>A0A8H3FSW7_9LECA</name>
<evidence type="ECO:0008006" key="3">
    <source>
        <dbReference type="Google" id="ProtNLM"/>
    </source>
</evidence>
<organism evidence="1 2">
    <name type="scientific">Imshaugia aleurites</name>
    <dbReference type="NCBI Taxonomy" id="172621"/>
    <lineage>
        <taxon>Eukaryota</taxon>
        <taxon>Fungi</taxon>
        <taxon>Dikarya</taxon>
        <taxon>Ascomycota</taxon>
        <taxon>Pezizomycotina</taxon>
        <taxon>Lecanoromycetes</taxon>
        <taxon>OSLEUM clade</taxon>
        <taxon>Lecanoromycetidae</taxon>
        <taxon>Lecanorales</taxon>
        <taxon>Lecanorineae</taxon>
        <taxon>Parmeliaceae</taxon>
        <taxon>Imshaugia</taxon>
    </lineage>
</organism>
<reference evidence="1" key="1">
    <citation type="submission" date="2021-03" db="EMBL/GenBank/DDBJ databases">
        <authorList>
            <person name="Tagirdzhanova G."/>
        </authorList>
    </citation>
    <scope>NUCLEOTIDE SEQUENCE</scope>
</reference>
<proteinExistence type="predicted"/>
<gene>
    <name evidence="1" type="ORF">IMSHALPRED_007023</name>
</gene>
<sequence>MLTILSFPLELQLEIISNIHLNDIEAFTLSCKSVHRLSKWRLMQQYARKRSFSTIAVGQIEKSIWEEGRKIKGVHPLVMLRNLLADPPSWLYTKTFIVERIKGTHRYPFSVEEEAAIGKAELQDVVTQFRSNERLLKKVMEIQ</sequence>
<dbReference type="Proteomes" id="UP000664534">
    <property type="component" value="Unassembled WGS sequence"/>
</dbReference>
<comment type="caution">
    <text evidence="1">The sequence shown here is derived from an EMBL/GenBank/DDBJ whole genome shotgun (WGS) entry which is preliminary data.</text>
</comment>
<dbReference type="EMBL" id="CAJPDT010000044">
    <property type="protein sequence ID" value="CAF9926721.1"/>
    <property type="molecule type" value="Genomic_DNA"/>
</dbReference>
<dbReference type="OrthoDB" id="10552860at2759"/>